<protein>
    <submittedName>
        <fullName evidence="2">Uncharacterized protein</fullName>
    </submittedName>
</protein>
<dbReference type="HOGENOM" id="CLU_066478_0_0_1"/>
<feature type="compositionally biased region" description="Basic and acidic residues" evidence="1">
    <location>
        <begin position="82"/>
        <end position="91"/>
    </location>
</feature>
<feature type="compositionally biased region" description="Basic and acidic residues" evidence="1">
    <location>
        <begin position="177"/>
        <end position="186"/>
    </location>
</feature>
<accession>G3AFQ1</accession>
<feature type="compositionally biased region" description="Basic and acidic residues" evidence="1">
    <location>
        <begin position="141"/>
        <end position="151"/>
    </location>
</feature>
<dbReference type="Proteomes" id="UP000000709">
    <property type="component" value="Unassembled WGS sequence"/>
</dbReference>
<feature type="compositionally biased region" description="Polar residues" evidence="1">
    <location>
        <begin position="109"/>
        <end position="118"/>
    </location>
</feature>
<dbReference type="RefSeq" id="XP_007372452.1">
    <property type="nucleotide sequence ID" value="XM_007372390.1"/>
</dbReference>
<evidence type="ECO:0000313" key="3">
    <source>
        <dbReference type="Proteomes" id="UP000000709"/>
    </source>
</evidence>
<keyword evidence="3" id="KW-1185">Reference proteome</keyword>
<dbReference type="OrthoDB" id="4019734at2759"/>
<dbReference type="AlphaFoldDB" id="G3AFQ1"/>
<dbReference type="EMBL" id="GL996499">
    <property type="protein sequence ID" value="EGW35040.1"/>
    <property type="molecule type" value="Genomic_DNA"/>
</dbReference>
<dbReference type="eggNOG" id="ENOG502QSCZ">
    <property type="taxonomic scope" value="Eukaryota"/>
</dbReference>
<feature type="region of interest" description="Disordered" evidence="1">
    <location>
        <begin position="46"/>
        <end position="186"/>
    </location>
</feature>
<name>G3AFQ1_SPAPN</name>
<dbReference type="STRING" id="619300.G3AFQ1"/>
<feature type="compositionally biased region" description="Basic residues" evidence="1">
    <location>
        <begin position="50"/>
        <end position="60"/>
    </location>
</feature>
<sequence length="348" mass="38914">MFSSTRQALGNGSKRFVRFNSKKATDDDFFANIFKRVEAVTTKVEEMKKTSPRTHYKRFQQKTSEGSGENRPRFNKAPRFIKPVEGEEQPRPIKTGNAGQGNTVRPRFTNRSDSQPTPYVNGERPQFVRRDPNRPAFSRTQSDRPQTHEPRQGQPRRPASGQPSSFRTRNGAKGNRRQGDADRKDAPTLFPRIVSKEAQPHALAPTINAETFFYGKVPSSNATVSARIASIAKLQLIKSKYPFNLPKNVIELAPRKLPGETINPFILQNNWNLTVGGKSLAYTVKRAVKGKIDYVQTGKATGSDVQFTSAMINKNASLALKQKQVLFDAVNGTISPRSLLANASWNRK</sequence>
<gene>
    <name evidence="2" type="ORF">SPAPADRAFT_58172</name>
</gene>
<organism evidence="3">
    <name type="scientific">Spathaspora passalidarum (strain NRRL Y-27907 / 11-Y1)</name>
    <dbReference type="NCBI Taxonomy" id="619300"/>
    <lineage>
        <taxon>Eukaryota</taxon>
        <taxon>Fungi</taxon>
        <taxon>Dikarya</taxon>
        <taxon>Ascomycota</taxon>
        <taxon>Saccharomycotina</taxon>
        <taxon>Pichiomycetes</taxon>
        <taxon>Debaryomycetaceae</taxon>
        <taxon>Spathaspora</taxon>
    </lineage>
</organism>
<proteinExistence type="predicted"/>
<reference evidence="2 3" key="1">
    <citation type="journal article" date="2011" name="Proc. Natl. Acad. Sci. U.S.A.">
        <title>Comparative genomics of xylose-fermenting fungi for enhanced biofuel production.</title>
        <authorList>
            <person name="Wohlbach D.J."/>
            <person name="Kuo A."/>
            <person name="Sato T.K."/>
            <person name="Potts K.M."/>
            <person name="Salamov A.A."/>
            <person name="LaButti K.M."/>
            <person name="Sun H."/>
            <person name="Clum A."/>
            <person name="Pangilinan J.L."/>
            <person name="Lindquist E.A."/>
            <person name="Lucas S."/>
            <person name="Lapidus A."/>
            <person name="Jin M."/>
            <person name="Gunawan C."/>
            <person name="Balan V."/>
            <person name="Dale B.E."/>
            <person name="Jeffries T.W."/>
            <person name="Zinkel R."/>
            <person name="Barry K.W."/>
            <person name="Grigoriev I.V."/>
            <person name="Gasch A.P."/>
        </authorList>
    </citation>
    <scope>NUCLEOTIDE SEQUENCE [LARGE SCALE GENOMIC DNA]</scope>
    <source>
        <strain evidence="3">NRRL Y-27907 / 11-Y1</strain>
    </source>
</reference>
<evidence type="ECO:0000256" key="1">
    <source>
        <dbReference type="SAM" id="MobiDB-lite"/>
    </source>
</evidence>
<dbReference type="GeneID" id="18872356"/>
<dbReference type="KEGG" id="spaa:SPAPADRAFT_58172"/>
<dbReference type="InParanoid" id="G3AFQ1"/>
<evidence type="ECO:0000313" key="2">
    <source>
        <dbReference type="EMBL" id="EGW35040.1"/>
    </source>
</evidence>